<dbReference type="Gene3D" id="2.160.20.10">
    <property type="entry name" value="Single-stranded right-handed beta-helix, Pectin lyase-like"/>
    <property type="match status" value="2"/>
</dbReference>
<sequence length="331" mass="33964">MAVLRVPADFRTVGEAVARAAPGDTIRVAGGVYAEAVRIEAGKDRLAIVGAGPGSTILQGPGSGVGFLIEGSGGVTIAGFTVTGFAEGIMISTSDNVIRDVTVSNCTSVGISAGNRALRNLFLGVAAGGNGREGLVASGQNAYVLNGEFFDNGGEGVNLIGFRHVAMGNRSRGNSAGLAGVNTNAVVLTGNSLTGNGAGFLGEGDLLYANAMVRNQRAGGELIFGAFSVVLENEVRCNYGPGLFLAAVGAFRFLRNAVEENGQHGMEMVAEATGNVVDENEVKENGAAGIRLEPLAVENAIRRNELKGNNPDIQALPPADTDNVFDENRVK</sequence>
<dbReference type="EMBL" id="JAGGLG010000004">
    <property type="protein sequence ID" value="MBP2017424.1"/>
    <property type="molecule type" value="Genomic_DNA"/>
</dbReference>
<evidence type="ECO:0000256" key="1">
    <source>
        <dbReference type="ARBA" id="ARBA00022737"/>
    </source>
</evidence>
<dbReference type="InterPro" id="IPR039448">
    <property type="entry name" value="Beta_helix"/>
</dbReference>
<evidence type="ECO:0000259" key="3">
    <source>
        <dbReference type="Pfam" id="PF13229"/>
    </source>
</evidence>
<proteinExistence type="predicted"/>
<dbReference type="RefSeq" id="WP_209465567.1">
    <property type="nucleotide sequence ID" value="NZ_JAGGLG010000004.1"/>
</dbReference>
<evidence type="ECO:0000313" key="4">
    <source>
        <dbReference type="EMBL" id="MBP2017424.1"/>
    </source>
</evidence>
<organism evidence="4 5">
    <name type="scientific">Symbiobacterium terraclitae</name>
    <dbReference type="NCBI Taxonomy" id="557451"/>
    <lineage>
        <taxon>Bacteria</taxon>
        <taxon>Bacillati</taxon>
        <taxon>Bacillota</taxon>
        <taxon>Clostridia</taxon>
        <taxon>Eubacteriales</taxon>
        <taxon>Symbiobacteriaceae</taxon>
        <taxon>Symbiobacterium</taxon>
    </lineage>
</organism>
<dbReference type="PANTHER" id="PTHR22990:SF15">
    <property type="entry name" value="F-BOX ONLY PROTEIN 10"/>
    <property type="match status" value="1"/>
</dbReference>
<dbReference type="InterPro" id="IPR012334">
    <property type="entry name" value="Pectin_lyas_fold"/>
</dbReference>
<dbReference type="InterPro" id="IPR011050">
    <property type="entry name" value="Pectin_lyase_fold/virulence"/>
</dbReference>
<dbReference type="InterPro" id="IPR051550">
    <property type="entry name" value="SCF-Subunits/Alg-Epimerases"/>
</dbReference>
<evidence type="ECO:0000313" key="5">
    <source>
        <dbReference type="Proteomes" id="UP001519289"/>
    </source>
</evidence>
<reference evidence="4 5" key="1">
    <citation type="submission" date="2021-03" db="EMBL/GenBank/DDBJ databases">
        <title>Genomic Encyclopedia of Type Strains, Phase IV (KMG-IV): sequencing the most valuable type-strain genomes for metagenomic binning, comparative biology and taxonomic classification.</title>
        <authorList>
            <person name="Goeker M."/>
        </authorList>
    </citation>
    <scope>NUCLEOTIDE SEQUENCE [LARGE SCALE GENOMIC DNA]</scope>
    <source>
        <strain evidence="4 5">DSM 27138</strain>
    </source>
</reference>
<accession>A0ABS4JPG1</accession>
<dbReference type="Pfam" id="PF13229">
    <property type="entry name" value="Beta_helix"/>
    <property type="match status" value="1"/>
</dbReference>
<protein>
    <recommendedName>
        <fullName evidence="3">Right handed beta helix domain-containing protein</fullName>
    </recommendedName>
</protein>
<dbReference type="InterPro" id="IPR006626">
    <property type="entry name" value="PbH1"/>
</dbReference>
<feature type="domain" description="Right handed beta helix" evidence="3">
    <location>
        <begin position="185"/>
        <end position="310"/>
    </location>
</feature>
<dbReference type="SUPFAM" id="SSF51126">
    <property type="entry name" value="Pectin lyase-like"/>
    <property type="match status" value="1"/>
</dbReference>
<name>A0ABS4JPG1_9FIRM</name>
<evidence type="ECO:0000256" key="2">
    <source>
        <dbReference type="SAM" id="MobiDB-lite"/>
    </source>
</evidence>
<comment type="caution">
    <text evidence="4">The sequence shown here is derived from an EMBL/GenBank/DDBJ whole genome shotgun (WGS) entry which is preliminary data.</text>
</comment>
<gene>
    <name evidence="4" type="ORF">J2Z79_000807</name>
</gene>
<feature type="region of interest" description="Disordered" evidence="2">
    <location>
        <begin position="308"/>
        <end position="331"/>
    </location>
</feature>
<dbReference type="Proteomes" id="UP001519289">
    <property type="component" value="Unassembled WGS sequence"/>
</dbReference>
<keyword evidence="1" id="KW-0677">Repeat</keyword>
<keyword evidence="5" id="KW-1185">Reference proteome</keyword>
<dbReference type="PANTHER" id="PTHR22990">
    <property type="entry name" value="F-BOX ONLY PROTEIN"/>
    <property type="match status" value="1"/>
</dbReference>
<dbReference type="SMART" id="SM00710">
    <property type="entry name" value="PbH1"/>
    <property type="match status" value="4"/>
</dbReference>